<dbReference type="Proteomes" id="UP000252733">
    <property type="component" value="Unassembled WGS sequence"/>
</dbReference>
<dbReference type="PANTHER" id="PTHR21180">
    <property type="entry name" value="ENDONUCLEASE/EXONUCLEASE/PHOSPHATASE FAMILY DOMAIN-CONTAINING PROTEIN 1"/>
    <property type="match status" value="1"/>
</dbReference>
<reference evidence="1 2" key="1">
    <citation type="submission" date="2018-07" db="EMBL/GenBank/DDBJ databases">
        <title>Freshwater and sediment microbial communities from various areas in North America, analyzing microbe dynamics in response to fracking.</title>
        <authorList>
            <person name="Lamendella R."/>
        </authorList>
    </citation>
    <scope>NUCLEOTIDE SEQUENCE [LARGE SCALE GENOMIC DNA]</scope>
    <source>
        <strain evidence="1 2">160A</strain>
    </source>
</reference>
<organism evidence="1 2">
    <name type="scientific">Marinilabilia salmonicolor</name>
    <dbReference type="NCBI Taxonomy" id="989"/>
    <lineage>
        <taxon>Bacteria</taxon>
        <taxon>Pseudomonadati</taxon>
        <taxon>Bacteroidota</taxon>
        <taxon>Bacteroidia</taxon>
        <taxon>Marinilabiliales</taxon>
        <taxon>Marinilabiliaceae</taxon>
        <taxon>Marinilabilia</taxon>
    </lineage>
</organism>
<protein>
    <submittedName>
        <fullName evidence="1">Competence ComEA-like helix-hairpin-helix protein</fullName>
    </submittedName>
</protein>
<evidence type="ECO:0000313" key="2">
    <source>
        <dbReference type="Proteomes" id="UP000252733"/>
    </source>
</evidence>
<sequence length="320" mass="36710">MWKDWLAFSRREQYGLVLLSLLIVLLVIVRFLLPFLADPPEIEMISDVKFLTESKYSVKMELKTKSSGSRGKKEFKFTTFNPNTVSVTELSKMGVPSYAIINWMKFREAGGVFRKGEEVGKIYGIDQELLTLMSPYVKIPVRVANERKEYVDIREKRNDRNPVVSGKTENASEIGTLIIDLNKADTTELQKIKGIGPVFSQRIVDFRNLLGGFYSVEQLREVYGLSPGLVDEISAYFVVSVADIKKMDVNSFSLRKLKAHPYINFYQAREIIEYQRKNGSIANEHALEAFTSFDKAALEKVLPYLCFNEKNRNEEQKNEN</sequence>
<dbReference type="InterPro" id="IPR051675">
    <property type="entry name" value="Endo/Exo/Phosphatase_dom_1"/>
</dbReference>
<dbReference type="EMBL" id="QPIZ01000010">
    <property type="protein sequence ID" value="RCW35280.1"/>
    <property type="molecule type" value="Genomic_DNA"/>
</dbReference>
<evidence type="ECO:0000313" key="1">
    <source>
        <dbReference type="EMBL" id="RCW35280.1"/>
    </source>
</evidence>
<dbReference type="SUPFAM" id="SSF47781">
    <property type="entry name" value="RuvA domain 2-like"/>
    <property type="match status" value="3"/>
</dbReference>
<gene>
    <name evidence="1" type="ORF">DFO77_11046</name>
</gene>
<dbReference type="RefSeq" id="WP_114436976.1">
    <property type="nucleotide sequence ID" value="NZ_QPIZ01000010.1"/>
</dbReference>
<dbReference type="Pfam" id="PF12836">
    <property type="entry name" value="HHH_3"/>
    <property type="match status" value="2"/>
</dbReference>
<dbReference type="AlphaFoldDB" id="A0A368V4R0"/>
<proteinExistence type="predicted"/>
<dbReference type="GO" id="GO:0015628">
    <property type="term" value="P:protein secretion by the type II secretion system"/>
    <property type="evidence" value="ECO:0007669"/>
    <property type="project" value="TreeGrafter"/>
</dbReference>
<dbReference type="GO" id="GO:0015627">
    <property type="term" value="C:type II protein secretion system complex"/>
    <property type="evidence" value="ECO:0007669"/>
    <property type="project" value="TreeGrafter"/>
</dbReference>
<dbReference type="Gene3D" id="1.10.150.280">
    <property type="entry name" value="AF1531-like domain"/>
    <property type="match status" value="1"/>
</dbReference>
<keyword evidence="2" id="KW-1185">Reference proteome</keyword>
<dbReference type="InterPro" id="IPR010994">
    <property type="entry name" value="RuvA_2-like"/>
</dbReference>
<dbReference type="PANTHER" id="PTHR21180:SF32">
    <property type="entry name" value="ENDONUCLEASE_EXONUCLEASE_PHOSPHATASE FAMILY DOMAIN-CONTAINING PROTEIN 1"/>
    <property type="match status" value="1"/>
</dbReference>
<comment type="caution">
    <text evidence="1">The sequence shown here is derived from an EMBL/GenBank/DDBJ whole genome shotgun (WGS) entry which is preliminary data.</text>
</comment>
<name>A0A368V4R0_9BACT</name>
<accession>A0A368V4R0</accession>